<dbReference type="AlphaFoldDB" id="A0A1I1JWZ0"/>
<protein>
    <submittedName>
        <fullName evidence="2">Uncharacterized protein</fullName>
    </submittedName>
</protein>
<proteinExistence type="predicted"/>
<reference evidence="3" key="1">
    <citation type="submission" date="2016-10" db="EMBL/GenBank/DDBJ databases">
        <authorList>
            <person name="Varghese N."/>
            <person name="Submissions S."/>
        </authorList>
    </citation>
    <scope>NUCLEOTIDE SEQUENCE [LARGE SCALE GENOMIC DNA]</scope>
    <source>
        <strain evidence="3">DSM 24499</strain>
    </source>
</reference>
<dbReference type="RefSeq" id="WP_084841378.1">
    <property type="nucleotide sequence ID" value="NZ_FOKV01000005.1"/>
</dbReference>
<accession>A0A1I1JWZ0</accession>
<keyword evidence="1" id="KW-0472">Membrane</keyword>
<evidence type="ECO:0000313" key="3">
    <source>
        <dbReference type="Proteomes" id="UP000199438"/>
    </source>
</evidence>
<gene>
    <name evidence="2" type="ORF">SAMN04487907_105106</name>
</gene>
<feature type="transmembrane region" description="Helical" evidence="1">
    <location>
        <begin position="35"/>
        <end position="52"/>
    </location>
</feature>
<dbReference type="EMBL" id="FOKV01000005">
    <property type="protein sequence ID" value="SFC52771.1"/>
    <property type="molecule type" value="Genomic_DNA"/>
</dbReference>
<evidence type="ECO:0000256" key="1">
    <source>
        <dbReference type="SAM" id="Phobius"/>
    </source>
</evidence>
<organism evidence="2 3">
    <name type="scientific">Zunongwangia mangrovi</name>
    <dbReference type="NCBI Taxonomy" id="1334022"/>
    <lineage>
        <taxon>Bacteria</taxon>
        <taxon>Pseudomonadati</taxon>
        <taxon>Bacteroidota</taxon>
        <taxon>Flavobacteriia</taxon>
        <taxon>Flavobacteriales</taxon>
        <taxon>Flavobacteriaceae</taxon>
        <taxon>Zunongwangia</taxon>
    </lineage>
</organism>
<dbReference type="Proteomes" id="UP000199438">
    <property type="component" value="Unassembled WGS sequence"/>
</dbReference>
<evidence type="ECO:0000313" key="2">
    <source>
        <dbReference type="EMBL" id="SFC52771.1"/>
    </source>
</evidence>
<name>A0A1I1JWZ0_9FLAO</name>
<keyword evidence="3" id="KW-1185">Reference proteome</keyword>
<keyword evidence="1" id="KW-1133">Transmembrane helix</keyword>
<dbReference type="STRING" id="1334022.SAMN04487907_105106"/>
<dbReference type="OrthoDB" id="1453816at2"/>
<sequence>MIKIFALILTVGGAIALVMGILGIFGSLALALSPWALSIIGFIFFLAGISLLKYRKDTDVIQAESKKDL</sequence>
<feature type="transmembrane region" description="Helical" evidence="1">
    <location>
        <begin position="7"/>
        <end position="29"/>
    </location>
</feature>
<keyword evidence="1" id="KW-0812">Transmembrane</keyword>